<evidence type="ECO:0000259" key="9">
    <source>
        <dbReference type="Pfam" id="PF02811"/>
    </source>
</evidence>
<dbReference type="AlphaFoldDB" id="A0A4R2RRQ5"/>
<dbReference type="SUPFAM" id="SSF89550">
    <property type="entry name" value="PHP domain-like"/>
    <property type="match status" value="1"/>
</dbReference>
<dbReference type="EMBL" id="SLXT01000006">
    <property type="protein sequence ID" value="TCP65167.1"/>
    <property type="molecule type" value="Genomic_DNA"/>
</dbReference>
<dbReference type="NCBIfam" id="NF004086">
    <property type="entry name" value="PRK05588.1"/>
    <property type="match status" value="1"/>
</dbReference>
<dbReference type="Pfam" id="PF02811">
    <property type="entry name" value="PHP"/>
    <property type="match status" value="1"/>
</dbReference>
<keyword evidence="6 8" id="KW-0368">Histidine biosynthesis</keyword>
<evidence type="ECO:0000256" key="8">
    <source>
        <dbReference type="RuleBase" id="RU366003"/>
    </source>
</evidence>
<dbReference type="InterPro" id="IPR016195">
    <property type="entry name" value="Pol/histidinol_Pase-like"/>
</dbReference>
<evidence type="ECO:0000256" key="2">
    <source>
        <dbReference type="ARBA" id="ARBA00009152"/>
    </source>
</evidence>
<dbReference type="InterPro" id="IPR004013">
    <property type="entry name" value="PHP_dom"/>
</dbReference>
<gene>
    <name evidence="10" type="ORF">EDD73_10650</name>
</gene>
<comment type="pathway">
    <text evidence="1 8">Amino-acid biosynthesis; L-histidine biosynthesis; L-histidine from 5-phospho-alpha-D-ribose 1-diphosphate: step 8/9.</text>
</comment>
<evidence type="ECO:0000256" key="1">
    <source>
        <dbReference type="ARBA" id="ARBA00004970"/>
    </source>
</evidence>
<evidence type="ECO:0000256" key="3">
    <source>
        <dbReference type="ARBA" id="ARBA00013085"/>
    </source>
</evidence>
<evidence type="ECO:0000256" key="6">
    <source>
        <dbReference type="ARBA" id="ARBA00023102"/>
    </source>
</evidence>
<sequence>MLFDTHIHTRYSTDSRMTIEEASAQARAQQIGLILTEHLDLKFPEADAFLLDVDSYFTDYLPWRSDTLLLGVEVGLREDVDVENRECVERYPFDYVIGSIHVVDNIDLYTEGYYRGRSKEEAYGAYFNAMIACLRASDYIDSLGHIDYIARYARVDNPEIEYEAFREQIDGVLRLLIERNIILELNTRRLERKAAIDALRPILQRYRELGGRCVTIGSDAHVPAAIGSQMATAVALADACQLRPVYFKQRRMEYCT</sequence>
<dbReference type="EC" id="3.1.3.15" evidence="3 8"/>
<dbReference type="GO" id="GO:0000105">
    <property type="term" value="P:L-histidine biosynthetic process"/>
    <property type="evidence" value="ECO:0007669"/>
    <property type="project" value="UniProtKB-UniRule"/>
</dbReference>
<dbReference type="OrthoDB" id="9775255at2"/>
<evidence type="ECO:0000256" key="5">
    <source>
        <dbReference type="ARBA" id="ARBA00022801"/>
    </source>
</evidence>
<dbReference type="RefSeq" id="WP_131918586.1">
    <property type="nucleotide sequence ID" value="NZ_JAOQNU010000006.1"/>
</dbReference>
<proteinExistence type="inferred from homology"/>
<name>A0A4R2RRQ5_9FIRM</name>
<comment type="catalytic activity">
    <reaction evidence="7 8">
        <text>L-histidinol phosphate + H2O = L-histidinol + phosphate</text>
        <dbReference type="Rhea" id="RHEA:14465"/>
        <dbReference type="ChEBI" id="CHEBI:15377"/>
        <dbReference type="ChEBI" id="CHEBI:43474"/>
        <dbReference type="ChEBI" id="CHEBI:57699"/>
        <dbReference type="ChEBI" id="CHEBI:57980"/>
        <dbReference type="EC" id="3.1.3.15"/>
    </reaction>
</comment>
<organism evidence="10 11">
    <name type="scientific">Heliophilum fasciatum</name>
    <dbReference type="NCBI Taxonomy" id="35700"/>
    <lineage>
        <taxon>Bacteria</taxon>
        <taxon>Bacillati</taxon>
        <taxon>Bacillota</taxon>
        <taxon>Clostridia</taxon>
        <taxon>Eubacteriales</taxon>
        <taxon>Heliobacteriaceae</taxon>
        <taxon>Heliophilum</taxon>
    </lineage>
</organism>
<evidence type="ECO:0000256" key="4">
    <source>
        <dbReference type="ARBA" id="ARBA00022605"/>
    </source>
</evidence>
<evidence type="ECO:0000313" key="11">
    <source>
        <dbReference type="Proteomes" id="UP000294813"/>
    </source>
</evidence>
<comment type="similarity">
    <text evidence="2 8">Belongs to the PHP hydrolase family. HisK subfamily.</text>
</comment>
<dbReference type="Proteomes" id="UP000294813">
    <property type="component" value="Unassembled WGS sequence"/>
</dbReference>
<dbReference type="GO" id="GO:0005737">
    <property type="term" value="C:cytoplasm"/>
    <property type="evidence" value="ECO:0007669"/>
    <property type="project" value="TreeGrafter"/>
</dbReference>
<dbReference type="PANTHER" id="PTHR21039">
    <property type="entry name" value="HISTIDINOL PHOSPHATASE-RELATED"/>
    <property type="match status" value="1"/>
</dbReference>
<dbReference type="NCBIfam" id="TIGR01856">
    <property type="entry name" value="hisJ_fam"/>
    <property type="match status" value="1"/>
</dbReference>
<keyword evidence="5 8" id="KW-0378">Hydrolase</keyword>
<dbReference type="UniPathway" id="UPA00031">
    <property type="reaction ID" value="UER00013"/>
</dbReference>
<protein>
    <recommendedName>
        <fullName evidence="3 8">Histidinol-phosphatase</fullName>
        <shortName evidence="8">HolPase</shortName>
        <ecNumber evidence="3 8">3.1.3.15</ecNumber>
    </recommendedName>
</protein>
<comment type="caution">
    <text evidence="10">The sequence shown here is derived from an EMBL/GenBank/DDBJ whole genome shotgun (WGS) entry which is preliminary data.</text>
</comment>
<accession>A0A4R2RRQ5</accession>
<evidence type="ECO:0000313" key="10">
    <source>
        <dbReference type="EMBL" id="TCP65167.1"/>
    </source>
</evidence>
<keyword evidence="4 8" id="KW-0028">Amino-acid biosynthesis</keyword>
<reference evidence="10 11" key="1">
    <citation type="submission" date="2019-03" db="EMBL/GenBank/DDBJ databases">
        <title>Genomic Encyclopedia of Type Strains, Phase IV (KMG-IV): sequencing the most valuable type-strain genomes for metagenomic binning, comparative biology and taxonomic classification.</title>
        <authorList>
            <person name="Goeker M."/>
        </authorList>
    </citation>
    <scope>NUCLEOTIDE SEQUENCE [LARGE SCALE GENOMIC DNA]</scope>
    <source>
        <strain evidence="10 11">DSM 11170</strain>
    </source>
</reference>
<dbReference type="InterPro" id="IPR010140">
    <property type="entry name" value="Histidinol_P_phosphatase_HisJ"/>
</dbReference>
<keyword evidence="11" id="KW-1185">Reference proteome</keyword>
<evidence type="ECO:0000256" key="7">
    <source>
        <dbReference type="ARBA" id="ARBA00049158"/>
    </source>
</evidence>
<dbReference type="GO" id="GO:0004401">
    <property type="term" value="F:histidinol-phosphatase activity"/>
    <property type="evidence" value="ECO:0007669"/>
    <property type="project" value="UniProtKB-UniRule"/>
</dbReference>
<feature type="domain" description="PHP" evidence="9">
    <location>
        <begin position="4"/>
        <end position="187"/>
    </location>
</feature>
<dbReference type="Gene3D" id="3.20.20.140">
    <property type="entry name" value="Metal-dependent hydrolases"/>
    <property type="match status" value="1"/>
</dbReference>
<dbReference type="PANTHER" id="PTHR21039:SF0">
    <property type="entry name" value="HISTIDINOL-PHOSPHATASE"/>
    <property type="match status" value="1"/>
</dbReference>